<dbReference type="Proteomes" id="UP001629113">
    <property type="component" value="Unassembled WGS sequence"/>
</dbReference>
<proteinExistence type="predicted"/>
<evidence type="ECO:0000256" key="7">
    <source>
        <dbReference type="SAM" id="MobiDB-lite"/>
    </source>
</evidence>
<dbReference type="SUPFAM" id="SSF54001">
    <property type="entry name" value="Cysteine proteinases"/>
    <property type="match status" value="1"/>
</dbReference>
<evidence type="ECO:0000256" key="5">
    <source>
        <dbReference type="ARBA" id="ARBA00022801"/>
    </source>
</evidence>
<feature type="domain" description="OTU" evidence="8">
    <location>
        <begin position="141"/>
        <end position="353"/>
    </location>
</feature>
<feature type="compositionally biased region" description="Low complexity" evidence="7">
    <location>
        <begin position="8"/>
        <end position="27"/>
    </location>
</feature>
<name>A0ABR4PAX3_9HELO</name>
<keyword evidence="6" id="KW-0788">Thiol protease</keyword>
<evidence type="ECO:0000259" key="8">
    <source>
        <dbReference type="PROSITE" id="PS50802"/>
    </source>
</evidence>
<feature type="compositionally biased region" description="Low complexity" evidence="7">
    <location>
        <begin position="421"/>
        <end position="449"/>
    </location>
</feature>
<feature type="compositionally biased region" description="Polar residues" evidence="7">
    <location>
        <begin position="500"/>
        <end position="511"/>
    </location>
</feature>
<evidence type="ECO:0000256" key="3">
    <source>
        <dbReference type="ARBA" id="ARBA00022670"/>
    </source>
</evidence>
<dbReference type="InterPro" id="IPR042467">
    <property type="entry name" value="Peptidase_C65_otubain_sub2"/>
</dbReference>
<evidence type="ECO:0000256" key="2">
    <source>
        <dbReference type="ARBA" id="ARBA00012759"/>
    </source>
</evidence>
<keyword evidence="5" id="KW-0378">Hydrolase</keyword>
<keyword evidence="3" id="KW-0645">Protease</keyword>
<dbReference type="InterPro" id="IPR019400">
    <property type="entry name" value="Peptidase_C65_otubain"/>
</dbReference>
<organism evidence="9 10">
    <name type="scientific">Phlyctema vagabunda</name>
    <dbReference type="NCBI Taxonomy" id="108571"/>
    <lineage>
        <taxon>Eukaryota</taxon>
        <taxon>Fungi</taxon>
        <taxon>Dikarya</taxon>
        <taxon>Ascomycota</taxon>
        <taxon>Pezizomycotina</taxon>
        <taxon>Leotiomycetes</taxon>
        <taxon>Helotiales</taxon>
        <taxon>Dermateaceae</taxon>
        <taxon>Phlyctema</taxon>
    </lineage>
</organism>
<dbReference type="EC" id="3.4.19.12" evidence="2"/>
<evidence type="ECO:0000256" key="4">
    <source>
        <dbReference type="ARBA" id="ARBA00022786"/>
    </source>
</evidence>
<dbReference type="InterPro" id="IPR003323">
    <property type="entry name" value="OTU_dom"/>
</dbReference>
<evidence type="ECO:0000256" key="6">
    <source>
        <dbReference type="ARBA" id="ARBA00022807"/>
    </source>
</evidence>
<gene>
    <name evidence="9" type="ORF">PVAG01_08967</name>
</gene>
<dbReference type="Gene3D" id="1.20.1300.20">
    <property type="entry name" value="Peptidase C65 Otubain, subdomain 2"/>
    <property type="match status" value="1"/>
</dbReference>
<keyword evidence="10" id="KW-1185">Reference proteome</keyword>
<feature type="compositionally biased region" description="Low complexity" evidence="7">
    <location>
        <begin position="456"/>
        <end position="466"/>
    </location>
</feature>
<comment type="catalytic activity">
    <reaction evidence="1">
        <text>Thiol-dependent hydrolysis of ester, thioester, amide, peptide and isopeptide bonds formed by the C-terminal Gly of ubiquitin (a 76-residue protein attached to proteins as an intracellular targeting signal).</text>
        <dbReference type="EC" id="3.4.19.12"/>
    </reaction>
</comment>
<dbReference type="PROSITE" id="PS50802">
    <property type="entry name" value="OTU"/>
    <property type="match status" value="1"/>
</dbReference>
<accession>A0ABR4PAX3</accession>
<dbReference type="Pfam" id="PF10275">
    <property type="entry name" value="Peptidase_C65"/>
    <property type="match status" value="1"/>
</dbReference>
<dbReference type="InterPro" id="IPR042468">
    <property type="entry name" value="Peptidase_C65_otubain_sub1"/>
</dbReference>
<keyword evidence="4" id="KW-0833">Ubl conjugation pathway</keyword>
<dbReference type="Gene3D" id="3.30.200.60">
    <property type="entry name" value="Peptidase C65 Otubain, subdomain 1"/>
    <property type="match status" value="1"/>
</dbReference>
<feature type="compositionally biased region" description="Pro residues" evidence="7">
    <location>
        <begin position="59"/>
        <end position="69"/>
    </location>
</feature>
<feature type="region of interest" description="Disordered" evidence="7">
    <location>
        <begin position="421"/>
        <end position="466"/>
    </location>
</feature>
<dbReference type="EMBL" id="JBFCZG010000007">
    <property type="protein sequence ID" value="KAL3420468.1"/>
    <property type="molecule type" value="Genomic_DNA"/>
</dbReference>
<feature type="region of interest" description="Disordered" evidence="7">
    <location>
        <begin position="1"/>
        <end position="88"/>
    </location>
</feature>
<dbReference type="InterPro" id="IPR038765">
    <property type="entry name" value="Papain-like_cys_pep_sf"/>
</dbReference>
<dbReference type="CDD" id="cd22749">
    <property type="entry name" value="Otubain_C65"/>
    <property type="match status" value="1"/>
</dbReference>
<reference evidence="9 10" key="1">
    <citation type="submission" date="2024-06" db="EMBL/GenBank/DDBJ databases">
        <title>Complete genome of Phlyctema vagabunda strain 19-DSS-EL-015.</title>
        <authorList>
            <person name="Fiorenzani C."/>
        </authorList>
    </citation>
    <scope>NUCLEOTIDE SEQUENCE [LARGE SCALE GENOMIC DNA]</scope>
    <source>
        <strain evidence="9 10">19-DSS-EL-015</strain>
    </source>
</reference>
<dbReference type="PANTHER" id="PTHR12931">
    <property type="entry name" value="UBIQUITIN THIOLESTERASE PROTEIN OTUB"/>
    <property type="match status" value="1"/>
</dbReference>
<feature type="region of interest" description="Disordered" evidence="7">
    <location>
        <begin position="500"/>
        <end position="531"/>
    </location>
</feature>
<dbReference type="PANTHER" id="PTHR12931:SF15">
    <property type="entry name" value="UBIQUITIN THIOESTERASE OTUBAIN-LIKE"/>
    <property type="match status" value="1"/>
</dbReference>
<comment type="caution">
    <text evidence="9">The sequence shown here is derived from an EMBL/GenBank/DDBJ whole genome shotgun (WGS) entry which is preliminary data.</text>
</comment>
<evidence type="ECO:0000313" key="10">
    <source>
        <dbReference type="Proteomes" id="UP001629113"/>
    </source>
</evidence>
<evidence type="ECO:0000313" key="9">
    <source>
        <dbReference type="EMBL" id="KAL3420468.1"/>
    </source>
</evidence>
<sequence>MFHPQPTPFTSFPSSAYSLSSASSASSFQPNSGVVDSGGPTLFRDPVFSSSSPNGLPFHNPPPPPPPTPLRRRPQPPKMEEHPTADDMAAQQTLAESYSHHLAPVGPLVGDKKSSVAIAQEYAKADPVYVAKTAHLPQIYSHYRPIAGDGNCGWRAIAFSYLETLLRTGDQERLQEEAARMRSLDNMLVKIGGFEEWMIEDFTENTHELLRELADTVHDPDHGLERITEKLNEDGTSSSIVYHLRMLAVSWLKGNADTYSGFIQDVNGVQGYGNVLQSVNQEIDHLGMTLLIDVLLKPIGFAVEIVYLDRSEGTEANTHVMQEVDTNGVPVNPDGPRIYLLYRPGHYDILYKELIPIPVQPDLQVNRATSFSQQHTPTVNSGYNLDYSMLAHIPGFSIPAPHAGGYAAPYAVPEFAPSPMSSSISPISPGASSASTSNSFSLPPKTSVHLSHHPLHASSSLGSPSSFRPSKYNYEAAGEWPDSAPTLQTNAFKNSHFNTAHYNNQNFQPEQWTPECEETASSGSGGRKKSQ</sequence>
<evidence type="ECO:0000256" key="1">
    <source>
        <dbReference type="ARBA" id="ARBA00000707"/>
    </source>
</evidence>
<protein>
    <recommendedName>
        <fullName evidence="2">ubiquitinyl hydrolase 1</fullName>
        <ecNumber evidence="2">3.4.19.12</ecNumber>
    </recommendedName>
</protein>